<dbReference type="Proteomes" id="UP001189624">
    <property type="component" value="Chromosome 6"/>
</dbReference>
<keyword evidence="16" id="KW-1185">Reference proteome</keyword>
<feature type="transmembrane region" description="Helical" evidence="13">
    <location>
        <begin position="355"/>
        <end position="376"/>
    </location>
</feature>
<gene>
    <name evidence="15" type="ORF">AYBTSS11_LOCUS18092</name>
</gene>
<evidence type="ECO:0000256" key="6">
    <source>
        <dbReference type="ARBA" id="ARBA00022692"/>
    </source>
</evidence>
<accession>A0AA86T1R4</accession>
<evidence type="ECO:0000313" key="15">
    <source>
        <dbReference type="EMBL" id="CAJ1960249.1"/>
    </source>
</evidence>
<evidence type="ECO:0000256" key="12">
    <source>
        <dbReference type="ARBA" id="ARBA00045588"/>
    </source>
</evidence>
<dbReference type="GO" id="GO:0009734">
    <property type="term" value="P:auxin-activated signaling pathway"/>
    <property type="evidence" value="ECO:0007669"/>
    <property type="project" value="UniProtKB-KW"/>
</dbReference>
<dbReference type="GO" id="GO:0006865">
    <property type="term" value="P:amino acid transport"/>
    <property type="evidence" value="ECO:0007669"/>
    <property type="project" value="UniProtKB-KW"/>
</dbReference>
<keyword evidence="7" id="KW-0769">Symport</keyword>
<proteinExistence type="inferred from homology"/>
<evidence type="ECO:0000256" key="4">
    <source>
        <dbReference type="ARBA" id="ARBA00022448"/>
    </source>
</evidence>
<dbReference type="GO" id="GO:0005886">
    <property type="term" value="C:plasma membrane"/>
    <property type="evidence" value="ECO:0007669"/>
    <property type="project" value="UniProtKB-SubCell"/>
</dbReference>
<dbReference type="GO" id="GO:0012505">
    <property type="term" value="C:endomembrane system"/>
    <property type="evidence" value="ECO:0007669"/>
    <property type="project" value="UniProtKB-SubCell"/>
</dbReference>
<keyword evidence="11" id="KW-0927">Auxin signaling pathway</keyword>
<organism evidence="15 16">
    <name type="scientific">Sphenostylis stenocarpa</name>
    <dbReference type="NCBI Taxonomy" id="92480"/>
    <lineage>
        <taxon>Eukaryota</taxon>
        <taxon>Viridiplantae</taxon>
        <taxon>Streptophyta</taxon>
        <taxon>Embryophyta</taxon>
        <taxon>Tracheophyta</taxon>
        <taxon>Spermatophyta</taxon>
        <taxon>Magnoliopsida</taxon>
        <taxon>eudicotyledons</taxon>
        <taxon>Gunneridae</taxon>
        <taxon>Pentapetalae</taxon>
        <taxon>rosids</taxon>
        <taxon>fabids</taxon>
        <taxon>Fabales</taxon>
        <taxon>Fabaceae</taxon>
        <taxon>Papilionoideae</taxon>
        <taxon>50 kb inversion clade</taxon>
        <taxon>NPAAA clade</taxon>
        <taxon>indigoferoid/millettioid clade</taxon>
        <taxon>Phaseoleae</taxon>
        <taxon>Sphenostylis</taxon>
    </lineage>
</organism>
<feature type="transmembrane region" description="Helical" evidence="13">
    <location>
        <begin position="114"/>
        <end position="138"/>
    </location>
</feature>
<reference evidence="15" key="1">
    <citation type="submission" date="2023-10" db="EMBL/GenBank/DDBJ databases">
        <authorList>
            <person name="Domelevo Entfellner J.-B."/>
        </authorList>
    </citation>
    <scope>NUCLEOTIDE SEQUENCE</scope>
</reference>
<name>A0AA86T1R4_9FABA</name>
<comment type="similarity">
    <text evidence="3">Belongs to the amino acid/polyamine transporter 2 family. Amino acid/auxin permease (AAAP) (TC 2.A.18.1) subfamily.</text>
</comment>
<dbReference type="Pfam" id="PF01490">
    <property type="entry name" value="Aa_trans"/>
    <property type="match status" value="1"/>
</dbReference>
<dbReference type="EMBL" id="OY731403">
    <property type="protein sequence ID" value="CAJ1960249.1"/>
    <property type="molecule type" value="Genomic_DNA"/>
</dbReference>
<keyword evidence="5" id="KW-1003">Cell membrane</keyword>
<feature type="transmembrane region" description="Helical" evidence="13">
    <location>
        <begin position="439"/>
        <end position="460"/>
    </location>
</feature>
<evidence type="ECO:0000256" key="7">
    <source>
        <dbReference type="ARBA" id="ARBA00022847"/>
    </source>
</evidence>
<feature type="domain" description="Amino acid transporter transmembrane" evidence="14">
    <location>
        <begin position="27"/>
        <end position="459"/>
    </location>
</feature>
<evidence type="ECO:0000259" key="14">
    <source>
        <dbReference type="Pfam" id="PF01490"/>
    </source>
</evidence>
<keyword evidence="4" id="KW-0813">Transport</keyword>
<keyword evidence="8" id="KW-0029">Amino-acid transport</keyword>
<evidence type="ECO:0000256" key="1">
    <source>
        <dbReference type="ARBA" id="ARBA00004127"/>
    </source>
</evidence>
<protein>
    <recommendedName>
        <fullName evidence="14">Amino acid transporter transmembrane domain-containing protein</fullName>
    </recommendedName>
</protein>
<dbReference type="PANTHER" id="PTHR48017">
    <property type="entry name" value="OS05G0424000 PROTEIN-RELATED"/>
    <property type="match status" value="1"/>
</dbReference>
<dbReference type="GO" id="GO:0015293">
    <property type="term" value="F:symporter activity"/>
    <property type="evidence" value="ECO:0007669"/>
    <property type="project" value="UniProtKB-KW"/>
</dbReference>
<evidence type="ECO:0000313" key="16">
    <source>
        <dbReference type="Proteomes" id="UP001189624"/>
    </source>
</evidence>
<comment type="function">
    <text evidence="12">Carrier protein involved in proton-driven auxin influx. Mediates the formation of auxin gradient from developing leaves (site of auxin biosynthesis) to tips by contributing to the loading of auxin in vascular tissues and facilitating acropetal (base to tip) auxin transport within inner tissues of the root apex, and basipetal (tip to base) auxin transport within outer tissues of the root apex. May be involved in lateral roots and nodules formation.</text>
</comment>
<evidence type="ECO:0000256" key="10">
    <source>
        <dbReference type="ARBA" id="ARBA00023136"/>
    </source>
</evidence>
<keyword evidence="10 13" id="KW-0472">Membrane</keyword>
<keyword evidence="6 13" id="KW-0812">Transmembrane</keyword>
<keyword evidence="9 13" id="KW-1133">Transmembrane helix</keyword>
<evidence type="ECO:0000256" key="13">
    <source>
        <dbReference type="SAM" id="Phobius"/>
    </source>
</evidence>
<dbReference type="AlphaFoldDB" id="A0AA86T1R4"/>
<feature type="transmembrane region" description="Helical" evidence="13">
    <location>
        <begin position="60"/>
        <end position="80"/>
    </location>
</feature>
<feature type="transmembrane region" description="Helical" evidence="13">
    <location>
        <begin position="396"/>
        <end position="418"/>
    </location>
</feature>
<dbReference type="InterPro" id="IPR013057">
    <property type="entry name" value="AA_transpt_TM"/>
</dbReference>
<feature type="transmembrane region" description="Helical" evidence="13">
    <location>
        <begin position="158"/>
        <end position="175"/>
    </location>
</feature>
<evidence type="ECO:0000256" key="9">
    <source>
        <dbReference type="ARBA" id="ARBA00022989"/>
    </source>
</evidence>
<feature type="transmembrane region" description="Helical" evidence="13">
    <location>
        <begin position="187"/>
        <end position="207"/>
    </location>
</feature>
<evidence type="ECO:0000256" key="11">
    <source>
        <dbReference type="ARBA" id="ARBA00023294"/>
    </source>
</evidence>
<evidence type="ECO:0000256" key="8">
    <source>
        <dbReference type="ARBA" id="ARBA00022970"/>
    </source>
</evidence>
<evidence type="ECO:0000256" key="5">
    <source>
        <dbReference type="ARBA" id="ARBA00022475"/>
    </source>
</evidence>
<comment type="subcellular location">
    <subcellularLocation>
        <location evidence="2">Cell membrane</location>
    </subcellularLocation>
    <subcellularLocation>
        <location evidence="1">Endomembrane system</location>
        <topology evidence="1">Multi-pass membrane protein</topology>
    </subcellularLocation>
</comment>
<feature type="transmembrane region" description="Helical" evidence="13">
    <location>
        <begin position="31"/>
        <end position="54"/>
    </location>
</feature>
<dbReference type="Gramene" id="rna-AYBTSS11_LOCUS18092">
    <property type="protein sequence ID" value="CAJ1960249.1"/>
    <property type="gene ID" value="gene-AYBTSS11_LOCUS18092"/>
</dbReference>
<evidence type="ECO:0000256" key="3">
    <source>
        <dbReference type="ARBA" id="ARBA00005590"/>
    </source>
</evidence>
<feature type="transmembrane region" description="Helical" evidence="13">
    <location>
        <begin position="274"/>
        <end position="295"/>
    </location>
</feature>
<evidence type="ECO:0000256" key="2">
    <source>
        <dbReference type="ARBA" id="ARBA00004236"/>
    </source>
</evidence>
<sequence>MKDQEGSATDSTPLLETQYAAYHHVERTGTVWTAVAHIVTGVIGSGVLSLAWSIAQLGWVGGPLTIVFFACITLLSSFLLSNTYRSPDPEHGPHRSSSYLDAVNLHKGEGNSRFCGVFVNVSLYGFGIAYVITAAISMRAIQISNCYHDKGDEATTCGFGGPYFMLIFGAIQVVLSQTPNFHNIQWLSIVAAITSFLYAFIGMWLSAGQITENGYAEGSIGGIPTSTGLEKLWLVAQALGDIAFSYPFSVILIEIQDTLKSPPPENQTMKKASTISVIITTFFYLCCGCLGYAAFGNDTPGNLLTGFTSNAKHFLVDFANACIVIHLVGAYQVYSQPLFANVENWLRFKFPDSEFVNHVYFLRLPLLPAFQLSFLRLSFRTAYVASTTVIAMLFPYFNQILGVLAGIIYYPLSIYFPVEMYLSQSNIEPWSSKWVMLRAFSVIGFVVGLFTLVGSIEGIVSAKLH</sequence>